<comment type="similarity">
    <text evidence="1 4">Belongs to the short-chain dehydrogenases/reductases (SDR) family.</text>
</comment>
<gene>
    <name evidence="6" type="ORF">LAESUDRAFT_718748</name>
</gene>
<dbReference type="GO" id="GO:0050664">
    <property type="term" value="F:oxidoreductase activity, acting on NAD(P)H, oxygen as acceptor"/>
    <property type="evidence" value="ECO:0007669"/>
    <property type="project" value="TreeGrafter"/>
</dbReference>
<dbReference type="GO" id="GO:0016616">
    <property type="term" value="F:oxidoreductase activity, acting on the CH-OH group of donors, NAD or NADP as acceptor"/>
    <property type="evidence" value="ECO:0007669"/>
    <property type="project" value="UniProtKB-ARBA"/>
</dbReference>
<dbReference type="STRING" id="1314785.A0A165I1Z9"/>
<dbReference type="InterPro" id="IPR057326">
    <property type="entry name" value="KR_dom"/>
</dbReference>
<dbReference type="AlphaFoldDB" id="A0A165I1Z9"/>
<dbReference type="PANTHER" id="PTHR43008">
    <property type="entry name" value="BENZIL REDUCTASE"/>
    <property type="match status" value="1"/>
</dbReference>
<dbReference type="PANTHER" id="PTHR43008:SF8">
    <property type="entry name" value="BENZIL REDUCTASE ((S)-BENZOIN FORMING) IRC24"/>
    <property type="match status" value="1"/>
</dbReference>
<feature type="domain" description="Ketoreductase" evidence="5">
    <location>
        <begin position="5"/>
        <end position="190"/>
    </location>
</feature>
<reference evidence="6 7" key="1">
    <citation type="journal article" date="2016" name="Mol. Biol. Evol.">
        <title>Comparative Genomics of Early-Diverging Mushroom-Forming Fungi Provides Insights into the Origins of Lignocellulose Decay Capabilities.</title>
        <authorList>
            <person name="Nagy L.G."/>
            <person name="Riley R."/>
            <person name="Tritt A."/>
            <person name="Adam C."/>
            <person name="Daum C."/>
            <person name="Floudas D."/>
            <person name="Sun H."/>
            <person name="Yadav J.S."/>
            <person name="Pangilinan J."/>
            <person name="Larsson K.H."/>
            <person name="Matsuura K."/>
            <person name="Barry K."/>
            <person name="Labutti K."/>
            <person name="Kuo R."/>
            <person name="Ohm R.A."/>
            <person name="Bhattacharya S.S."/>
            <person name="Shirouzu T."/>
            <person name="Yoshinaga Y."/>
            <person name="Martin F.M."/>
            <person name="Grigoriev I.V."/>
            <person name="Hibbett D.S."/>
        </authorList>
    </citation>
    <scope>NUCLEOTIDE SEQUENCE [LARGE SCALE GENOMIC DNA]</scope>
    <source>
        <strain evidence="6 7">93-53</strain>
    </source>
</reference>
<dbReference type="InterPro" id="IPR036291">
    <property type="entry name" value="NAD(P)-bd_dom_sf"/>
</dbReference>
<dbReference type="Proteomes" id="UP000076871">
    <property type="component" value="Unassembled WGS sequence"/>
</dbReference>
<dbReference type="EMBL" id="KV427605">
    <property type="protein sequence ID" value="KZT12488.1"/>
    <property type="molecule type" value="Genomic_DNA"/>
</dbReference>
<proteinExistence type="inferred from homology"/>
<evidence type="ECO:0000256" key="2">
    <source>
        <dbReference type="ARBA" id="ARBA00022857"/>
    </source>
</evidence>
<evidence type="ECO:0000313" key="7">
    <source>
        <dbReference type="Proteomes" id="UP000076871"/>
    </source>
</evidence>
<keyword evidence="7" id="KW-1185">Reference proteome</keyword>
<organism evidence="6 7">
    <name type="scientific">Laetiporus sulphureus 93-53</name>
    <dbReference type="NCBI Taxonomy" id="1314785"/>
    <lineage>
        <taxon>Eukaryota</taxon>
        <taxon>Fungi</taxon>
        <taxon>Dikarya</taxon>
        <taxon>Basidiomycota</taxon>
        <taxon>Agaricomycotina</taxon>
        <taxon>Agaricomycetes</taxon>
        <taxon>Polyporales</taxon>
        <taxon>Laetiporus</taxon>
    </lineage>
</organism>
<dbReference type="InterPro" id="IPR020904">
    <property type="entry name" value="Sc_DH/Rdtase_CS"/>
</dbReference>
<dbReference type="GeneID" id="63824523"/>
<evidence type="ECO:0000313" key="6">
    <source>
        <dbReference type="EMBL" id="KZT12488.1"/>
    </source>
</evidence>
<dbReference type="SMART" id="SM00822">
    <property type="entry name" value="PKS_KR"/>
    <property type="match status" value="1"/>
</dbReference>
<dbReference type="SUPFAM" id="SSF51735">
    <property type="entry name" value="NAD(P)-binding Rossmann-fold domains"/>
    <property type="match status" value="1"/>
</dbReference>
<evidence type="ECO:0000256" key="1">
    <source>
        <dbReference type="ARBA" id="ARBA00006484"/>
    </source>
</evidence>
<evidence type="ECO:0000256" key="4">
    <source>
        <dbReference type="RuleBase" id="RU000363"/>
    </source>
</evidence>
<name>A0A165I1Z9_9APHY</name>
<dbReference type="PRINTS" id="PR00081">
    <property type="entry name" value="GDHRDH"/>
</dbReference>
<dbReference type="RefSeq" id="XP_040769998.1">
    <property type="nucleotide sequence ID" value="XM_040907494.1"/>
</dbReference>
<dbReference type="Gene3D" id="3.40.50.720">
    <property type="entry name" value="NAD(P)-binding Rossmann-like Domain"/>
    <property type="match status" value="1"/>
</dbReference>
<dbReference type="InterPro" id="IPR002347">
    <property type="entry name" value="SDR_fam"/>
</dbReference>
<keyword evidence="2" id="KW-0521">NADP</keyword>
<dbReference type="Pfam" id="PF00106">
    <property type="entry name" value="adh_short"/>
    <property type="match status" value="1"/>
</dbReference>
<evidence type="ECO:0000259" key="5">
    <source>
        <dbReference type="SMART" id="SM00822"/>
    </source>
</evidence>
<dbReference type="OrthoDB" id="9876299at2759"/>
<dbReference type="PRINTS" id="PR00080">
    <property type="entry name" value="SDRFAMILY"/>
</dbReference>
<evidence type="ECO:0000256" key="3">
    <source>
        <dbReference type="ARBA" id="ARBA00023002"/>
    </source>
</evidence>
<accession>A0A165I1Z9</accession>
<keyword evidence="3" id="KW-0560">Oxidoreductase</keyword>
<dbReference type="PROSITE" id="PS00061">
    <property type="entry name" value="ADH_SHORT"/>
    <property type="match status" value="1"/>
</dbReference>
<dbReference type="FunCoup" id="A0A165I1Z9">
    <property type="interactions" value="27"/>
</dbReference>
<sequence>MARKPVVIITGASKGLGLAVTKILLAEFGADVVAFSRSESKELVELRRSHGDSLLVIKGDVTDATAVHHAMESALNTYGHIDGLVLNAGVLAPLGRIAADDIPLDAWQSHFNVNLFSLITAIRATLPALRKSELGGRIVFVSSGSAVKGTPTMGPYNASKAAMNSLCRTLAEEEPEVISVAMRPGTVDTQMQTQLRSDAALTDKVRQSFSDLYIGRRLLKPEDPGYVIASLALKTPKSLSGQFISWDADVCANFRRPT</sequence>
<dbReference type="InParanoid" id="A0A165I1Z9"/>
<protein>
    <submittedName>
        <fullName evidence="6">NAD(P)-binding protein</fullName>
    </submittedName>
</protein>